<accession>A0ABP8MFV7</accession>
<evidence type="ECO:0000313" key="1">
    <source>
        <dbReference type="EMBL" id="GAA4448748.1"/>
    </source>
</evidence>
<reference evidence="2" key="1">
    <citation type="journal article" date="2019" name="Int. J. Syst. Evol. Microbiol.">
        <title>The Global Catalogue of Microorganisms (GCM) 10K type strain sequencing project: providing services to taxonomists for standard genome sequencing and annotation.</title>
        <authorList>
            <consortium name="The Broad Institute Genomics Platform"/>
            <consortium name="The Broad Institute Genome Sequencing Center for Infectious Disease"/>
            <person name="Wu L."/>
            <person name="Ma J."/>
        </authorList>
    </citation>
    <scope>NUCLEOTIDE SEQUENCE [LARGE SCALE GENOMIC DNA]</scope>
    <source>
        <strain evidence="2">JCM 17927</strain>
    </source>
</reference>
<sequence>MNAGFINKINMQVKQIKDYLRINDGKLTEEQINEALEALSELLDILEILEAS</sequence>
<gene>
    <name evidence="1" type="ORF">GCM10023189_07060</name>
</gene>
<dbReference type="EMBL" id="BAABHD010000005">
    <property type="protein sequence ID" value="GAA4448748.1"/>
    <property type="molecule type" value="Genomic_DNA"/>
</dbReference>
<organism evidence="1 2">
    <name type="scientific">Nibrella saemangeumensis</name>
    <dbReference type="NCBI Taxonomy" id="1084526"/>
    <lineage>
        <taxon>Bacteria</taxon>
        <taxon>Pseudomonadati</taxon>
        <taxon>Bacteroidota</taxon>
        <taxon>Cytophagia</taxon>
        <taxon>Cytophagales</taxon>
        <taxon>Spirosomataceae</taxon>
        <taxon>Nibrella</taxon>
    </lineage>
</organism>
<evidence type="ECO:0000313" key="2">
    <source>
        <dbReference type="Proteomes" id="UP001501175"/>
    </source>
</evidence>
<name>A0ABP8MFV7_9BACT</name>
<keyword evidence="2" id="KW-1185">Reference proteome</keyword>
<comment type="caution">
    <text evidence="1">The sequence shown here is derived from an EMBL/GenBank/DDBJ whole genome shotgun (WGS) entry which is preliminary data.</text>
</comment>
<proteinExistence type="predicted"/>
<protein>
    <submittedName>
        <fullName evidence="1">Uncharacterized protein</fullName>
    </submittedName>
</protein>
<dbReference type="Proteomes" id="UP001501175">
    <property type="component" value="Unassembled WGS sequence"/>
</dbReference>
<dbReference type="RefSeq" id="WP_345240595.1">
    <property type="nucleotide sequence ID" value="NZ_BAABHD010000005.1"/>
</dbReference>